<dbReference type="InterPro" id="IPR029052">
    <property type="entry name" value="Metallo-depent_PP-like"/>
</dbReference>
<protein>
    <submittedName>
        <fullName evidence="2">Serine/threonine protein phosphatase</fullName>
    </submittedName>
</protein>
<evidence type="ECO:0000313" key="3">
    <source>
        <dbReference type="Proteomes" id="UP001165679"/>
    </source>
</evidence>
<evidence type="ECO:0000259" key="1">
    <source>
        <dbReference type="Pfam" id="PF00149"/>
    </source>
</evidence>
<keyword evidence="3" id="KW-1185">Reference proteome</keyword>
<accession>A0AA42CFW4</accession>
<sequence length="238" mass="25145">MTPAPATLPPGQRVYAIGDVHGCADRLDRMHAAVAEDLAARPVARALVIHLGDYIDRGPDSAGVIERLIRPFPVPGAAGARVFNLAGNHEDMLLTALASGDLGAADLWLRNGGGDTLASWGIPWRGGPAAWQRAIPPAHLGFLRGLSLLYRVGGYVFVHAGLRPGVNLEAQAREDLLWIREPFLSYDGLLPAVAVHGHTPEDAPSVHPHRIGVDTGAVLGGPLSCAVLEADSVRFLQT</sequence>
<dbReference type="PANTHER" id="PTHR42850">
    <property type="entry name" value="METALLOPHOSPHOESTERASE"/>
    <property type="match status" value="1"/>
</dbReference>
<dbReference type="GO" id="GO:0110154">
    <property type="term" value="P:RNA decapping"/>
    <property type="evidence" value="ECO:0007669"/>
    <property type="project" value="TreeGrafter"/>
</dbReference>
<dbReference type="Proteomes" id="UP001165679">
    <property type="component" value="Unassembled WGS sequence"/>
</dbReference>
<dbReference type="RefSeq" id="WP_264711988.1">
    <property type="nucleotide sequence ID" value="NZ_JAPDNT010000001.1"/>
</dbReference>
<dbReference type="Pfam" id="PF00149">
    <property type="entry name" value="Metallophos"/>
    <property type="match status" value="1"/>
</dbReference>
<dbReference type="InterPro" id="IPR050126">
    <property type="entry name" value="Ap4A_hydrolase"/>
</dbReference>
<dbReference type="SUPFAM" id="SSF56300">
    <property type="entry name" value="Metallo-dependent phosphatases"/>
    <property type="match status" value="1"/>
</dbReference>
<dbReference type="InterPro" id="IPR004843">
    <property type="entry name" value="Calcineurin-like_PHP"/>
</dbReference>
<dbReference type="PANTHER" id="PTHR42850:SF4">
    <property type="entry name" value="ZINC-DEPENDENT ENDOPOLYPHOSPHATASE"/>
    <property type="match status" value="1"/>
</dbReference>
<reference evidence="2" key="2">
    <citation type="submission" date="2022-10" db="EMBL/GenBank/DDBJ databases">
        <authorList>
            <person name="Trinh H.N."/>
        </authorList>
    </citation>
    <scope>NUCLEOTIDE SEQUENCE</scope>
    <source>
        <strain evidence="2">RN2-1</strain>
    </source>
</reference>
<dbReference type="Gene3D" id="3.60.21.10">
    <property type="match status" value="1"/>
</dbReference>
<evidence type="ECO:0000313" key="2">
    <source>
        <dbReference type="EMBL" id="MCW3473417.1"/>
    </source>
</evidence>
<comment type="caution">
    <text evidence="2">The sequence shown here is derived from an EMBL/GenBank/DDBJ whole genome shotgun (WGS) entry which is preliminary data.</text>
</comment>
<feature type="domain" description="Calcineurin-like phosphoesterase" evidence="1">
    <location>
        <begin position="13"/>
        <end position="202"/>
    </location>
</feature>
<dbReference type="GO" id="GO:0005737">
    <property type="term" value="C:cytoplasm"/>
    <property type="evidence" value="ECO:0007669"/>
    <property type="project" value="TreeGrafter"/>
</dbReference>
<dbReference type="GO" id="GO:0008803">
    <property type="term" value="F:bis(5'-nucleosyl)-tetraphosphatase (symmetrical) activity"/>
    <property type="evidence" value="ECO:0007669"/>
    <property type="project" value="TreeGrafter"/>
</dbReference>
<name>A0AA42CFW4_9PROT</name>
<dbReference type="AlphaFoldDB" id="A0AA42CFW4"/>
<dbReference type="GO" id="GO:0016791">
    <property type="term" value="F:phosphatase activity"/>
    <property type="evidence" value="ECO:0007669"/>
    <property type="project" value="TreeGrafter"/>
</dbReference>
<proteinExistence type="predicted"/>
<organism evidence="2 3">
    <name type="scientific">Limobrevibacterium gyesilva</name>
    <dbReference type="NCBI Taxonomy" id="2991712"/>
    <lineage>
        <taxon>Bacteria</taxon>
        <taxon>Pseudomonadati</taxon>
        <taxon>Pseudomonadota</taxon>
        <taxon>Alphaproteobacteria</taxon>
        <taxon>Acetobacterales</taxon>
        <taxon>Acetobacteraceae</taxon>
        <taxon>Limobrevibacterium</taxon>
    </lineage>
</organism>
<gene>
    <name evidence="2" type="ORF">OL599_02405</name>
</gene>
<dbReference type="EMBL" id="JAPDNT010000001">
    <property type="protein sequence ID" value="MCW3473417.1"/>
    <property type="molecule type" value="Genomic_DNA"/>
</dbReference>
<dbReference type="CDD" id="cd00144">
    <property type="entry name" value="MPP_PPP_family"/>
    <property type="match status" value="1"/>
</dbReference>
<reference evidence="2" key="1">
    <citation type="submission" date="2022-09" db="EMBL/GenBank/DDBJ databases">
        <title>Rhodovastum sp. nov. RN2-1 isolated from soil in Seongnam, South Korea.</title>
        <authorList>
            <person name="Le N.T."/>
        </authorList>
    </citation>
    <scope>NUCLEOTIDE SEQUENCE</scope>
    <source>
        <strain evidence="2">RN2-1</strain>
    </source>
</reference>